<evidence type="ECO:0000256" key="1">
    <source>
        <dbReference type="SAM" id="SignalP"/>
    </source>
</evidence>
<reference evidence="2" key="1">
    <citation type="submission" date="2020-02" db="EMBL/GenBank/DDBJ databases">
        <authorList>
            <person name="Meier V. D."/>
        </authorList>
    </citation>
    <scope>NUCLEOTIDE SEQUENCE</scope>
    <source>
        <strain evidence="2">AVDCRST_MAG84</strain>
    </source>
</reference>
<protein>
    <submittedName>
        <fullName evidence="2">Uncharacterized protein</fullName>
    </submittedName>
</protein>
<dbReference type="AlphaFoldDB" id="A0A6J4MH27"/>
<feature type="chain" id="PRO_5026763215" evidence="1">
    <location>
        <begin position="28"/>
        <end position="261"/>
    </location>
</feature>
<name>A0A6J4MH27_9CYAN</name>
<feature type="signal peptide" evidence="1">
    <location>
        <begin position="1"/>
        <end position="27"/>
    </location>
</feature>
<accession>A0A6J4MH27</accession>
<organism evidence="2">
    <name type="scientific">uncultured Microcoleus sp</name>
    <dbReference type="NCBI Taxonomy" id="259945"/>
    <lineage>
        <taxon>Bacteria</taxon>
        <taxon>Bacillati</taxon>
        <taxon>Cyanobacteriota</taxon>
        <taxon>Cyanophyceae</taxon>
        <taxon>Oscillatoriophycideae</taxon>
        <taxon>Oscillatoriales</taxon>
        <taxon>Microcoleaceae</taxon>
        <taxon>Microcoleus</taxon>
        <taxon>environmental samples</taxon>
    </lineage>
</organism>
<sequence length="261" mass="29793">MKAHNLLNSIAAAVLVTGLALTGISSSAVGEQIQNNDRIDGVIRRTSPIYRFRNMWVPGSPTEELRGQEYTFSAREGDNIEVFLDTDRSRGFTPVMVLFYGNNKQVAFTQDRSFNYQIPRTGDYKLLVLAKDAARGGNYTLEVSGIDGGDRRARNSRDEWYTERDNGRNDSRYDRAQLLEDDFGLRSVDCRERRSMVRVRFEDGNQDSTYCAVPTRNFPAGDYYYNARTRDLDSARVNNNRRFDEDRDQCRVSVGGVCVTR</sequence>
<proteinExistence type="predicted"/>
<keyword evidence="1" id="KW-0732">Signal</keyword>
<dbReference type="Gene3D" id="2.60.120.380">
    <property type="match status" value="1"/>
</dbReference>
<evidence type="ECO:0000313" key="2">
    <source>
        <dbReference type="EMBL" id="CAA9357309.1"/>
    </source>
</evidence>
<dbReference type="EMBL" id="CADCTZ010000624">
    <property type="protein sequence ID" value="CAA9357309.1"/>
    <property type="molecule type" value="Genomic_DNA"/>
</dbReference>
<gene>
    <name evidence="2" type="ORF">AVDCRST_MAG84-3228</name>
</gene>